<evidence type="ECO:0000313" key="1">
    <source>
        <dbReference type="EMBL" id="SCL49812.1"/>
    </source>
</evidence>
<reference evidence="1 2" key="1">
    <citation type="submission" date="2016-06" db="EMBL/GenBank/DDBJ databases">
        <authorList>
            <person name="Kjaerup R.B."/>
            <person name="Dalgaard T.S."/>
            <person name="Juul-Madsen H.R."/>
        </authorList>
    </citation>
    <scope>NUCLEOTIDE SEQUENCE [LARGE SCALE GENOMIC DNA]</scope>
    <source>
        <strain evidence="1 2">DSM 45577</strain>
    </source>
</reference>
<dbReference type="Proteomes" id="UP000198937">
    <property type="component" value="Unassembled WGS sequence"/>
</dbReference>
<accession>A0A1C6U715</accession>
<keyword evidence="2" id="KW-1185">Reference proteome</keyword>
<protein>
    <submittedName>
        <fullName evidence="1">Uncharacterized protein</fullName>
    </submittedName>
</protein>
<dbReference type="AlphaFoldDB" id="A0A1C6U715"/>
<evidence type="ECO:0000313" key="2">
    <source>
        <dbReference type="Proteomes" id="UP000198937"/>
    </source>
</evidence>
<gene>
    <name evidence="1" type="ORF">GA0070617_1293</name>
</gene>
<dbReference type="STRING" id="683228.GA0070617_1293"/>
<name>A0A1C6U715_9ACTN</name>
<sequence>MRRLMHTLARLAAACLAPSPLGRSTPQTWTAPR</sequence>
<organism evidence="1 2">
    <name type="scientific">Micromonospora yangpuensis</name>
    <dbReference type="NCBI Taxonomy" id="683228"/>
    <lineage>
        <taxon>Bacteria</taxon>
        <taxon>Bacillati</taxon>
        <taxon>Actinomycetota</taxon>
        <taxon>Actinomycetes</taxon>
        <taxon>Micromonosporales</taxon>
        <taxon>Micromonosporaceae</taxon>
        <taxon>Micromonospora</taxon>
    </lineage>
</organism>
<proteinExistence type="predicted"/>
<dbReference type="EMBL" id="FMIA01000002">
    <property type="protein sequence ID" value="SCL49812.1"/>
    <property type="molecule type" value="Genomic_DNA"/>
</dbReference>